<name>A0A9P3ULM2_LYOSH</name>
<feature type="region of interest" description="Disordered" evidence="1">
    <location>
        <begin position="94"/>
        <end position="152"/>
    </location>
</feature>
<gene>
    <name evidence="2" type="ORF">LshimejAT787_0408290</name>
</gene>
<accession>A0A9P3ULM2</accession>
<proteinExistence type="predicted"/>
<protein>
    <submittedName>
        <fullName evidence="2">Uncharacterized protein</fullName>
    </submittedName>
</protein>
<evidence type="ECO:0000313" key="2">
    <source>
        <dbReference type="EMBL" id="GLB37778.1"/>
    </source>
</evidence>
<dbReference type="EMBL" id="BRPK01000004">
    <property type="protein sequence ID" value="GLB37778.1"/>
    <property type="molecule type" value="Genomic_DNA"/>
</dbReference>
<dbReference type="OrthoDB" id="3198848at2759"/>
<reference evidence="2" key="1">
    <citation type="submission" date="2022-07" db="EMBL/GenBank/DDBJ databases">
        <title>The genome of Lyophyllum shimeji provides insight into the initial evolution of ectomycorrhizal fungal genome.</title>
        <authorList>
            <person name="Kobayashi Y."/>
            <person name="Shibata T."/>
            <person name="Hirakawa H."/>
            <person name="Shigenobu S."/>
            <person name="Nishiyama T."/>
            <person name="Yamada A."/>
            <person name="Hasebe M."/>
            <person name="Kawaguchi M."/>
        </authorList>
    </citation>
    <scope>NUCLEOTIDE SEQUENCE</scope>
    <source>
        <strain evidence="2">AT787</strain>
    </source>
</reference>
<dbReference type="AlphaFoldDB" id="A0A9P3ULM2"/>
<evidence type="ECO:0000313" key="3">
    <source>
        <dbReference type="Proteomes" id="UP001063166"/>
    </source>
</evidence>
<dbReference type="Proteomes" id="UP001063166">
    <property type="component" value="Unassembled WGS sequence"/>
</dbReference>
<evidence type="ECO:0000256" key="1">
    <source>
        <dbReference type="SAM" id="MobiDB-lite"/>
    </source>
</evidence>
<sequence>MATYRSEPPVPTDIITYRLGSKLVYVRPADNYEQALELAQKEFSEDLAGLSRDRISFNITAKMNGERRHVRISESAWVAAVTRLLRGEVIDIHVRPPPGFVDTKEPPPPQYLEVPQTTLRHSSTPSSPRSRSRDPSPSPSERGSSRSWFGKH</sequence>
<feature type="compositionally biased region" description="Low complexity" evidence="1">
    <location>
        <begin position="139"/>
        <end position="152"/>
    </location>
</feature>
<organism evidence="2 3">
    <name type="scientific">Lyophyllum shimeji</name>
    <name type="common">Hon-shimeji</name>
    <name type="synonym">Tricholoma shimeji</name>
    <dbReference type="NCBI Taxonomy" id="47721"/>
    <lineage>
        <taxon>Eukaryota</taxon>
        <taxon>Fungi</taxon>
        <taxon>Dikarya</taxon>
        <taxon>Basidiomycota</taxon>
        <taxon>Agaricomycotina</taxon>
        <taxon>Agaricomycetes</taxon>
        <taxon>Agaricomycetidae</taxon>
        <taxon>Agaricales</taxon>
        <taxon>Tricholomatineae</taxon>
        <taxon>Lyophyllaceae</taxon>
        <taxon>Lyophyllum</taxon>
    </lineage>
</organism>
<comment type="caution">
    <text evidence="2">The sequence shown here is derived from an EMBL/GenBank/DDBJ whole genome shotgun (WGS) entry which is preliminary data.</text>
</comment>
<keyword evidence="3" id="KW-1185">Reference proteome</keyword>